<keyword evidence="4" id="KW-0732">Signal</keyword>
<reference evidence="8" key="2">
    <citation type="submission" date="2025-09" db="UniProtKB">
        <authorList>
            <consortium name="Ensembl"/>
        </authorList>
    </citation>
    <scope>IDENTIFICATION</scope>
</reference>
<dbReference type="GO" id="GO:0005576">
    <property type="term" value="C:extracellular region"/>
    <property type="evidence" value="ECO:0007669"/>
    <property type="project" value="UniProtKB-SubCell"/>
</dbReference>
<dbReference type="GO" id="GO:0045087">
    <property type="term" value="P:innate immune response"/>
    <property type="evidence" value="ECO:0007669"/>
    <property type="project" value="InterPro"/>
</dbReference>
<reference evidence="8" key="1">
    <citation type="submission" date="2025-08" db="UniProtKB">
        <authorList>
            <consortium name="Ensembl"/>
        </authorList>
    </citation>
    <scope>IDENTIFICATION</scope>
</reference>
<dbReference type="Proteomes" id="UP000694544">
    <property type="component" value="Unplaced"/>
</dbReference>
<accession>A0A8C6E4M9</accession>
<evidence type="ECO:0000256" key="4">
    <source>
        <dbReference type="ARBA" id="ARBA00022729"/>
    </source>
</evidence>
<comment type="similarity">
    <text evidence="2 6">Belongs to the beta-defensin family.</text>
</comment>
<protein>
    <recommendedName>
        <fullName evidence="6">Beta-defensin</fullName>
    </recommendedName>
</protein>
<keyword evidence="6" id="KW-0211">Defensin</keyword>
<comment type="function">
    <text evidence="6">Has antibacterial activity.</text>
</comment>
<dbReference type="Pfam" id="PF13841">
    <property type="entry name" value="Defensin_beta_2"/>
    <property type="match status" value="1"/>
</dbReference>
<name>A0A8C6E4M9_MOSMO</name>
<feature type="domain" description="Beta-defensin" evidence="7">
    <location>
        <begin position="15"/>
        <end position="44"/>
    </location>
</feature>
<keyword evidence="5" id="KW-1015">Disulfide bond</keyword>
<sequence>MKNSPRRQTMEKGKKCENNEGFCRNKCKAQEVELRYCFSGKMCCISSYSTLITYVEEETVNMGDFRSTLSQHVY</sequence>
<keyword evidence="9" id="KW-1185">Reference proteome</keyword>
<evidence type="ECO:0000256" key="3">
    <source>
        <dbReference type="ARBA" id="ARBA00022525"/>
    </source>
</evidence>
<evidence type="ECO:0000256" key="1">
    <source>
        <dbReference type="ARBA" id="ARBA00004613"/>
    </source>
</evidence>
<comment type="subcellular location">
    <subcellularLocation>
        <location evidence="1 6">Secreted</location>
    </subcellularLocation>
</comment>
<proteinExistence type="inferred from homology"/>
<evidence type="ECO:0000313" key="9">
    <source>
        <dbReference type="Proteomes" id="UP000694544"/>
    </source>
</evidence>
<organism evidence="8 9">
    <name type="scientific">Moschus moschiferus</name>
    <name type="common">Siberian musk deer</name>
    <name type="synonym">Moschus sibiricus</name>
    <dbReference type="NCBI Taxonomy" id="68415"/>
    <lineage>
        <taxon>Eukaryota</taxon>
        <taxon>Metazoa</taxon>
        <taxon>Chordata</taxon>
        <taxon>Craniata</taxon>
        <taxon>Vertebrata</taxon>
        <taxon>Euteleostomi</taxon>
        <taxon>Mammalia</taxon>
        <taxon>Eutheria</taxon>
        <taxon>Laurasiatheria</taxon>
        <taxon>Artiodactyla</taxon>
        <taxon>Ruminantia</taxon>
        <taxon>Pecora</taxon>
        <taxon>Moschidae</taxon>
        <taxon>Moschus</taxon>
    </lineage>
</organism>
<evidence type="ECO:0000259" key="7">
    <source>
        <dbReference type="Pfam" id="PF13841"/>
    </source>
</evidence>
<keyword evidence="6" id="KW-0044">Antibiotic</keyword>
<dbReference type="GO" id="GO:0042742">
    <property type="term" value="P:defense response to bacterium"/>
    <property type="evidence" value="ECO:0007669"/>
    <property type="project" value="UniProtKB-UniRule"/>
</dbReference>
<keyword evidence="6" id="KW-0929">Antimicrobial</keyword>
<dbReference type="Ensembl" id="ENSMMST00000023471.1">
    <property type="protein sequence ID" value="ENSMMSP00000021248.1"/>
    <property type="gene ID" value="ENSMMSG00000015952.1"/>
</dbReference>
<evidence type="ECO:0000256" key="5">
    <source>
        <dbReference type="ARBA" id="ARBA00023157"/>
    </source>
</evidence>
<dbReference type="InterPro" id="IPR025933">
    <property type="entry name" value="Beta_defensin_dom"/>
</dbReference>
<evidence type="ECO:0000313" key="8">
    <source>
        <dbReference type="Ensembl" id="ENSMMSP00000021248.1"/>
    </source>
</evidence>
<evidence type="ECO:0000256" key="2">
    <source>
        <dbReference type="ARBA" id="ARBA00007371"/>
    </source>
</evidence>
<dbReference type="AlphaFoldDB" id="A0A8C6E4M9"/>
<keyword evidence="3 6" id="KW-0964">Secreted</keyword>
<evidence type="ECO:0000256" key="6">
    <source>
        <dbReference type="RuleBase" id="RU231113"/>
    </source>
</evidence>
<dbReference type="GeneTree" id="ENSGT01150000287846"/>